<feature type="transmembrane region" description="Helical" evidence="3">
    <location>
        <begin position="6"/>
        <end position="25"/>
    </location>
</feature>
<name>A0A2S8GAA3_9BACT</name>
<keyword evidence="3" id="KW-0812">Transmembrane</keyword>
<accession>A0A2S8GAA3</accession>
<dbReference type="PANTHER" id="PTHR31302">
    <property type="entry name" value="TRANSMEMBRANE PROTEIN WITH METALLOPHOSPHOESTERASE DOMAIN-RELATED"/>
    <property type="match status" value="1"/>
</dbReference>
<dbReference type="OrthoDB" id="9780884at2"/>
<protein>
    <submittedName>
        <fullName evidence="5">Phosphoesterase</fullName>
    </submittedName>
</protein>
<dbReference type="GO" id="GO:0016020">
    <property type="term" value="C:membrane"/>
    <property type="evidence" value="ECO:0007669"/>
    <property type="project" value="GOC"/>
</dbReference>
<reference evidence="5 6" key="1">
    <citation type="submission" date="2018-02" db="EMBL/GenBank/DDBJ databases">
        <title>Comparative genomes isolates from brazilian mangrove.</title>
        <authorList>
            <person name="Araujo J.E."/>
            <person name="Taketani R.G."/>
            <person name="Silva M.C.P."/>
            <person name="Loureco M.V."/>
            <person name="Andreote F.D."/>
        </authorList>
    </citation>
    <scope>NUCLEOTIDE SEQUENCE [LARGE SCALE GENOMIC DNA]</scope>
    <source>
        <strain evidence="5 6">Nap-Phe MGV</strain>
    </source>
</reference>
<dbReference type="Pfam" id="PF00149">
    <property type="entry name" value="Metallophos"/>
    <property type="match status" value="1"/>
</dbReference>
<dbReference type="EMBL" id="PUHZ01000026">
    <property type="protein sequence ID" value="PQO41392.1"/>
    <property type="molecule type" value="Genomic_DNA"/>
</dbReference>
<dbReference type="RefSeq" id="WP_105339216.1">
    <property type="nucleotide sequence ID" value="NZ_PUHZ01000026.1"/>
</dbReference>
<evidence type="ECO:0000256" key="2">
    <source>
        <dbReference type="ARBA" id="ARBA00022801"/>
    </source>
</evidence>
<dbReference type="InterPro" id="IPR051158">
    <property type="entry name" value="Metallophosphoesterase_sf"/>
</dbReference>
<evidence type="ECO:0000313" key="5">
    <source>
        <dbReference type="EMBL" id="PQO41392.1"/>
    </source>
</evidence>
<dbReference type="GO" id="GO:0008758">
    <property type="term" value="F:UDP-2,3-diacylglucosamine hydrolase activity"/>
    <property type="evidence" value="ECO:0007669"/>
    <property type="project" value="TreeGrafter"/>
</dbReference>
<evidence type="ECO:0000256" key="1">
    <source>
        <dbReference type="ARBA" id="ARBA00022723"/>
    </source>
</evidence>
<dbReference type="InterPro" id="IPR029052">
    <property type="entry name" value="Metallo-depent_PP-like"/>
</dbReference>
<organism evidence="5 6">
    <name type="scientific">Blastopirellula marina</name>
    <dbReference type="NCBI Taxonomy" id="124"/>
    <lineage>
        <taxon>Bacteria</taxon>
        <taxon>Pseudomonadati</taxon>
        <taxon>Planctomycetota</taxon>
        <taxon>Planctomycetia</taxon>
        <taxon>Pirellulales</taxon>
        <taxon>Pirellulaceae</taxon>
        <taxon>Blastopirellula</taxon>
    </lineage>
</organism>
<evidence type="ECO:0000259" key="4">
    <source>
        <dbReference type="Pfam" id="PF00149"/>
    </source>
</evidence>
<dbReference type="Gene3D" id="3.60.21.10">
    <property type="match status" value="1"/>
</dbReference>
<dbReference type="PANTHER" id="PTHR31302:SF31">
    <property type="entry name" value="PHOSPHODIESTERASE YAEI"/>
    <property type="match status" value="1"/>
</dbReference>
<feature type="transmembrane region" description="Helical" evidence="3">
    <location>
        <begin position="45"/>
        <end position="64"/>
    </location>
</feature>
<dbReference type="GO" id="GO:0009245">
    <property type="term" value="P:lipid A biosynthetic process"/>
    <property type="evidence" value="ECO:0007669"/>
    <property type="project" value="TreeGrafter"/>
</dbReference>
<evidence type="ECO:0000313" key="6">
    <source>
        <dbReference type="Proteomes" id="UP000237819"/>
    </source>
</evidence>
<sequence length="398" mass="44840">MLSFPALSPVLWLLILLALAGHMALWTRIHCFFHSLPWKQTVIDWIELAIMIVTAALPIGYLAYFIWGPALDWNSVAIWTGGPLLYFWVCWAALLVACGLWLQHRYDEYHAANYFTAKRLAEIDLTAECDLADLAIPKIQRIHRLPGNQILEYVVTEKELFLPRLPETLDGFTITHLSDLHLTGEFLPAFYQHAFETANNLQSDLMVISGDIFDKDHCIAWSEETLGKLSAPEGVYFVLGNHDTRLSDVAPARAELTRLGLIDLGGRWLKTELRGTPIILAGDEAPWLPTMQNIEACPAEENGEHIFRLAVAHTPDRLHFAARHDFDLVLAGHNHGGQIRLPVIGPLISPSRYGVRYASGIFYEAPTLMHVSRGLSGTFPLRIRCQPEISRIILRCKK</sequence>
<comment type="caution">
    <text evidence="5">The sequence shown here is derived from an EMBL/GenBank/DDBJ whole genome shotgun (WGS) entry which is preliminary data.</text>
</comment>
<evidence type="ECO:0000256" key="3">
    <source>
        <dbReference type="SAM" id="Phobius"/>
    </source>
</evidence>
<feature type="domain" description="Calcineurin-like phosphoesterase" evidence="4">
    <location>
        <begin position="173"/>
        <end position="336"/>
    </location>
</feature>
<dbReference type="InterPro" id="IPR004843">
    <property type="entry name" value="Calcineurin-like_PHP"/>
</dbReference>
<dbReference type="SUPFAM" id="SSF56300">
    <property type="entry name" value="Metallo-dependent phosphatases"/>
    <property type="match status" value="1"/>
</dbReference>
<gene>
    <name evidence="5" type="ORF">C5Y93_30210</name>
</gene>
<dbReference type="CDD" id="cd07385">
    <property type="entry name" value="MPP_YkuE_C"/>
    <property type="match status" value="1"/>
</dbReference>
<dbReference type="AlphaFoldDB" id="A0A2S8GAA3"/>
<keyword evidence="3" id="KW-1133">Transmembrane helix</keyword>
<dbReference type="Proteomes" id="UP000237819">
    <property type="component" value="Unassembled WGS sequence"/>
</dbReference>
<proteinExistence type="predicted"/>
<dbReference type="GO" id="GO:0046872">
    <property type="term" value="F:metal ion binding"/>
    <property type="evidence" value="ECO:0007669"/>
    <property type="project" value="UniProtKB-KW"/>
</dbReference>
<keyword evidence="2" id="KW-0378">Hydrolase</keyword>
<keyword evidence="3" id="KW-0472">Membrane</keyword>
<keyword evidence="1" id="KW-0479">Metal-binding</keyword>
<feature type="transmembrane region" description="Helical" evidence="3">
    <location>
        <begin position="84"/>
        <end position="102"/>
    </location>
</feature>